<keyword evidence="7" id="KW-1185">Reference proteome</keyword>
<proteinExistence type="predicted"/>
<keyword evidence="2" id="KW-0813">Transport</keyword>
<dbReference type="InterPro" id="IPR019546">
    <property type="entry name" value="TAT_signal_bac_arc"/>
</dbReference>
<evidence type="ECO:0000256" key="1">
    <source>
        <dbReference type="ARBA" id="ARBA00004418"/>
    </source>
</evidence>
<feature type="signal peptide" evidence="5">
    <location>
        <begin position="1"/>
        <end position="31"/>
    </location>
</feature>
<organism evidence="6 7">
    <name type="scientific">Cohaesibacter marisflavi</name>
    <dbReference type="NCBI Taxonomy" id="655353"/>
    <lineage>
        <taxon>Bacteria</taxon>
        <taxon>Pseudomonadati</taxon>
        <taxon>Pseudomonadota</taxon>
        <taxon>Alphaproteobacteria</taxon>
        <taxon>Hyphomicrobiales</taxon>
        <taxon>Cohaesibacteraceae</taxon>
    </lineage>
</organism>
<evidence type="ECO:0000313" key="7">
    <source>
        <dbReference type="Proteomes" id="UP000199236"/>
    </source>
</evidence>
<dbReference type="EMBL" id="FOVR01000016">
    <property type="protein sequence ID" value="SFO94267.1"/>
    <property type="molecule type" value="Genomic_DNA"/>
</dbReference>
<keyword evidence="4" id="KW-0574">Periplasm</keyword>
<protein>
    <submittedName>
        <fullName evidence="6">Spermidine/putrescine transport system substrate-binding protein</fullName>
    </submittedName>
</protein>
<dbReference type="RefSeq" id="WP_210186837.1">
    <property type="nucleotide sequence ID" value="NZ_FOVR01000016.1"/>
</dbReference>
<evidence type="ECO:0000256" key="2">
    <source>
        <dbReference type="ARBA" id="ARBA00022448"/>
    </source>
</evidence>
<accession>A0A1I5LAI8</accession>
<dbReference type="Gene3D" id="3.40.190.10">
    <property type="entry name" value="Periplasmic binding protein-like II"/>
    <property type="match status" value="2"/>
</dbReference>
<evidence type="ECO:0000313" key="6">
    <source>
        <dbReference type="EMBL" id="SFO94267.1"/>
    </source>
</evidence>
<dbReference type="AlphaFoldDB" id="A0A1I5LAI8"/>
<dbReference type="GO" id="GO:0042597">
    <property type="term" value="C:periplasmic space"/>
    <property type="evidence" value="ECO:0007669"/>
    <property type="project" value="UniProtKB-SubCell"/>
</dbReference>
<evidence type="ECO:0000256" key="3">
    <source>
        <dbReference type="ARBA" id="ARBA00022729"/>
    </source>
</evidence>
<dbReference type="PANTHER" id="PTHR30222">
    <property type="entry name" value="SPERMIDINE/PUTRESCINE-BINDING PERIPLASMIC PROTEIN"/>
    <property type="match status" value="1"/>
</dbReference>
<dbReference type="GO" id="GO:0015846">
    <property type="term" value="P:polyamine transport"/>
    <property type="evidence" value="ECO:0007669"/>
    <property type="project" value="InterPro"/>
</dbReference>
<reference evidence="6 7" key="1">
    <citation type="submission" date="2016-10" db="EMBL/GenBank/DDBJ databases">
        <authorList>
            <person name="de Groot N.N."/>
        </authorList>
    </citation>
    <scope>NUCLEOTIDE SEQUENCE [LARGE SCALE GENOMIC DNA]</scope>
    <source>
        <strain evidence="6 7">CGMCC 1.9157</strain>
    </source>
</reference>
<dbReference type="Pfam" id="PF13416">
    <property type="entry name" value="SBP_bac_8"/>
    <property type="match status" value="1"/>
</dbReference>
<dbReference type="PRINTS" id="PR00909">
    <property type="entry name" value="SPERMDNBNDNG"/>
</dbReference>
<dbReference type="InterPro" id="IPR006059">
    <property type="entry name" value="SBP"/>
</dbReference>
<dbReference type="SUPFAM" id="SSF53850">
    <property type="entry name" value="Periplasmic binding protein-like II"/>
    <property type="match status" value="1"/>
</dbReference>
<dbReference type="PANTHER" id="PTHR30222:SF17">
    <property type="entry name" value="SPERMIDINE_PUTRESCINE-BINDING PERIPLASMIC PROTEIN"/>
    <property type="match status" value="1"/>
</dbReference>
<dbReference type="InterPro" id="IPR006311">
    <property type="entry name" value="TAT_signal"/>
</dbReference>
<gene>
    <name evidence="6" type="ORF">SAMN04488056_11657</name>
</gene>
<dbReference type="NCBIfam" id="TIGR01409">
    <property type="entry name" value="TAT_signal_seq"/>
    <property type="match status" value="1"/>
</dbReference>
<name>A0A1I5LAI8_9HYPH</name>
<comment type="subcellular location">
    <subcellularLocation>
        <location evidence="1">Periplasm</location>
    </subcellularLocation>
</comment>
<dbReference type="STRING" id="655353.SAMN04488056_11657"/>
<dbReference type="PROSITE" id="PS51318">
    <property type="entry name" value="TAT"/>
    <property type="match status" value="1"/>
</dbReference>
<evidence type="ECO:0000256" key="4">
    <source>
        <dbReference type="ARBA" id="ARBA00022764"/>
    </source>
</evidence>
<sequence>MAFHINRRDLLKTVAAGAALGALSPINRAMAATEVSWMTWENLAKPEYLQAFLDANAGIDIAKTFIGTDDEQFAKLRAGGADSVDLITPGLDKVEYYVESDLLQPIDFDKVTNGKLLYDAFKSSPLGKKDGKTYGIPFYWGINPVVYRADLMDEEPDWSVFFEGDKYKGKLAMRDYALEGIMIAAMYLGIPREEMFVMDDKQLAEIKKALMAQKKLLRTYWNSISDLTNLFASGEVVCAFSWVPPYYDLKARGLDMGMAKPKQGVIGWCDTLAVPAGVEGEKLDAVFKLVNYLLGPDYGKELAVGGPYAQSTSSARDLISDEQKDKIFISDLSIMDSFVWKQNPPRYNEWVALWNEVKAS</sequence>
<dbReference type="GO" id="GO:0019808">
    <property type="term" value="F:polyamine binding"/>
    <property type="evidence" value="ECO:0007669"/>
    <property type="project" value="InterPro"/>
</dbReference>
<evidence type="ECO:0000256" key="5">
    <source>
        <dbReference type="SAM" id="SignalP"/>
    </source>
</evidence>
<feature type="chain" id="PRO_5011762509" evidence="5">
    <location>
        <begin position="32"/>
        <end position="360"/>
    </location>
</feature>
<dbReference type="InterPro" id="IPR001188">
    <property type="entry name" value="Sperm_putr-bd"/>
</dbReference>
<keyword evidence="3 5" id="KW-0732">Signal</keyword>
<dbReference type="Proteomes" id="UP000199236">
    <property type="component" value="Unassembled WGS sequence"/>
</dbReference>